<reference evidence="4 5" key="1">
    <citation type="submission" date="2025-04" db="UniProtKB">
        <authorList>
            <consortium name="RefSeq"/>
        </authorList>
    </citation>
    <scope>IDENTIFICATION</scope>
</reference>
<dbReference type="GeneID" id="110978584"/>
<proteinExistence type="predicted"/>
<evidence type="ECO:0000313" key="3">
    <source>
        <dbReference type="Proteomes" id="UP000694845"/>
    </source>
</evidence>
<dbReference type="Pfam" id="PF16015">
    <property type="entry name" value="Promethin"/>
    <property type="match status" value="1"/>
</dbReference>
<dbReference type="RefSeq" id="XP_022089389.1">
    <property type="nucleotide sequence ID" value="XM_022233697.1"/>
</dbReference>
<keyword evidence="2" id="KW-0812">Transmembrane</keyword>
<evidence type="ECO:0000313" key="6">
    <source>
        <dbReference type="RefSeq" id="XP_022089390.1"/>
    </source>
</evidence>
<evidence type="ECO:0000313" key="4">
    <source>
        <dbReference type="RefSeq" id="XP_022089388.1"/>
    </source>
</evidence>
<evidence type="ECO:0000256" key="1">
    <source>
        <dbReference type="SAM" id="MobiDB-lite"/>
    </source>
</evidence>
<keyword evidence="2" id="KW-0472">Membrane</keyword>
<dbReference type="KEGG" id="aplc:110978584"/>
<dbReference type="Proteomes" id="UP000694845">
    <property type="component" value="Unplaced"/>
</dbReference>
<sequence length="174" mass="18467">MAAMNERLRHAQTWLQSMMEYLHVKERSAAAIIFAKQRPIAATLIGVAVATSFLPAVAFVSFVATFLIIGVIALLVIEGTAILSAIVILLLALVGCMMATVFIGAVILGGLFAGRFTWRIAAPLRTKMAVRLGMHGSAADNKTAPSATEEKGQLETDYMPDLGFAGKGTEAKSD</sequence>
<dbReference type="RefSeq" id="XP_022089391.1">
    <property type="nucleotide sequence ID" value="XM_022233699.1"/>
</dbReference>
<evidence type="ECO:0000313" key="7">
    <source>
        <dbReference type="RefSeq" id="XP_022089391.1"/>
    </source>
</evidence>
<keyword evidence="2" id="KW-1133">Transmembrane helix</keyword>
<dbReference type="OrthoDB" id="10437613at2759"/>
<protein>
    <submittedName>
        <fullName evidence="4 5">Uncharacterized protein LOC110978584</fullName>
    </submittedName>
</protein>
<evidence type="ECO:0000313" key="5">
    <source>
        <dbReference type="RefSeq" id="XP_022089389.1"/>
    </source>
</evidence>
<feature type="transmembrane region" description="Helical" evidence="2">
    <location>
        <begin position="44"/>
        <end position="77"/>
    </location>
</feature>
<dbReference type="AlphaFoldDB" id="A0A8B7YAI1"/>
<accession>A0A8B7YAI1</accession>
<evidence type="ECO:0000256" key="2">
    <source>
        <dbReference type="SAM" id="Phobius"/>
    </source>
</evidence>
<keyword evidence="3" id="KW-1185">Reference proteome</keyword>
<dbReference type="OMA" id="RFTWRIA"/>
<dbReference type="RefSeq" id="XP_022089388.1">
    <property type="nucleotide sequence ID" value="XM_022233696.1"/>
</dbReference>
<organism evidence="3 6">
    <name type="scientific">Acanthaster planci</name>
    <name type="common">Crown-of-thorns starfish</name>
    <dbReference type="NCBI Taxonomy" id="133434"/>
    <lineage>
        <taxon>Eukaryota</taxon>
        <taxon>Metazoa</taxon>
        <taxon>Echinodermata</taxon>
        <taxon>Eleutherozoa</taxon>
        <taxon>Asterozoa</taxon>
        <taxon>Asteroidea</taxon>
        <taxon>Valvatacea</taxon>
        <taxon>Valvatida</taxon>
        <taxon>Acanthasteridae</taxon>
        <taxon>Acanthaster</taxon>
    </lineage>
</organism>
<gene>
    <name evidence="4 5 6 7" type="primary">LOC110978584</name>
</gene>
<feature type="region of interest" description="Disordered" evidence="1">
    <location>
        <begin position="138"/>
        <end position="174"/>
    </location>
</feature>
<feature type="transmembrane region" description="Helical" evidence="2">
    <location>
        <begin position="83"/>
        <end position="113"/>
    </location>
</feature>
<name>A0A8B7YAI1_ACAPL</name>
<dbReference type="RefSeq" id="XP_022089390.1">
    <property type="nucleotide sequence ID" value="XM_022233698.1"/>
</dbReference>